<feature type="region of interest" description="Disordered" evidence="11">
    <location>
        <begin position="127"/>
        <end position="153"/>
    </location>
</feature>
<keyword evidence="2 10" id="KW-0808">Transferase</keyword>
<comment type="domain">
    <text evidence="10">The DHHC domain is required for palmitoyltransferase activity.</text>
</comment>
<reference evidence="13 14" key="1">
    <citation type="journal article" date="2008" name="Nature">
        <title>The genome of the choanoflagellate Monosiga brevicollis and the origin of metazoans.</title>
        <authorList>
            <consortium name="JGI Sequencing"/>
            <person name="King N."/>
            <person name="Westbrook M.J."/>
            <person name="Young S.L."/>
            <person name="Kuo A."/>
            <person name="Abedin M."/>
            <person name="Chapman J."/>
            <person name="Fairclough S."/>
            <person name="Hellsten U."/>
            <person name="Isogai Y."/>
            <person name="Letunic I."/>
            <person name="Marr M."/>
            <person name="Pincus D."/>
            <person name="Putnam N."/>
            <person name="Rokas A."/>
            <person name="Wright K.J."/>
            <person name="Zuzow R."/>
            <person name="Dirks W."/>
            <person name="Good M."/>
            <person name="Goodstein D."/>
            <person name="Lemons D."/>
            <person name="Li W."/>
            <person name="Lyons J.B."/>
            <person name="Morris A."/>
            <person name="Nichols S."/>
            <person name="Richter D.J."/>
            <person name="Salamov A."/>
            <person name="Bork P."/>
            <person name="Lim W.A."/>
            <person name="Manning G."/>
            <person name="Miller W.T."/>
            <person name="McGinnis W."/>
            <person name="Shapiro H."/>
            <person name="Tjian R."/>
            <person name="Grigoriev I.V."/>
            <person name="Rokhsar D."/>
        </authorList>
    </citation>
    <scope>NUCLEOTIDE SEQUENCE [LARGE SCALE GENOMIC DNA]</scope>
    <source>
        <strain evidence="14">MX1 / ATCC 50154</strain>
    </source>
</reference>
<dbReference type="RefSeq" id="XP_001749500.1">
    <property type="nucleotide sequence ID" value="XM_001749448.1"/>
</dbReference>
<comment type="catalytic activity">
    <reaction evidence="9 10">
        <text>L-cysteinyl-[protein] + hexadecanoyl-CoA = S-hexadecanoyl-L-cysteinyl-[protein] + CoA</text>
        <dbReference type="Rhea" id="RHEA:36683"/>
        <dbReference type="Rhea" id="RHEA-COMP:10131"/>
        <dbReference type="Rhea" id="RHEA-COMP:11032"/>
        <dbReference type="ChEBI" id="CHEBI:29950"/>
        <dbReference type="ChEBI" id="CHEBI:57287"/>
        <dbReference type="ChEBI" id="CHEBI:57379"/>
        <dbReference type="ChEBI" id="CHEBI:74151"/>
        <dbReference type="EC" id="2.3.1.225"/>
    </reaction>
</comment>
<protein>
    <recommendedName>
        <fullName evidence="10">Palmitoyltransferase</fullName>
        <ecNumber evidence="10">2.3.1.225</ecNumber>
    </recommendedName>
</protein>
<dbReference type="EC" id="2.3.1.225" evidence="10"/>
<dbReference type="InterPro" id="IPR039859">
    <property type="entry name" value="PFA4/ZDH16/20/ERF2-like"/>
</dbReference>
<evidence type="ECO:0000256" key="2">
    <source>
        <dbReference type="ARBA" id="ARBA00022679"/>
    </source>
</evidence>
<dbReference type="GO" id="GO:0019706">
    <property type="term" value="F:protein-cysteine S-palmitoyltransferase activity"/>
    <property type="evidence" value="ECO:0007669"/>
    <property type="project" value="UniProtKB-EC"/>
</dbReference>
<evidence type="ECO:0000256" key="9">
    <source>
        <dbReference type="ARBA" id="ARBA00048048"/>
    </source>
</evidence>
<evidence type="ECO:0000256" key="6">
    <source>
        <dbReference type="ARBA" id="ARBA00023139"/>
    </source>
</evidence>
<keyword evidence="3 10" id="KW-0812">Transmembrane</keyword>
<dbReference type="KEGG" id="mbr:MONBRDRAFT_29011"/>
<dbReference type="GO" id="GO:0012505">
    <property type="term" value="C:endomembrane system"/>
    <property type="evidence" value="ECO:0007669"/>
    <property type="project" value="UniProtKB-SubCell"/>
</dbReference>
<evidence type="ECO:0000256" key="10">
    <source>
        <dbReference type="RuleBase" id="RU079119"/>
    </source>
</evidence>
<dbReference type="GeneID" id="5894737"/>
<comment type="similarity">
    <text evidence="10">Belongs to the DHHC palmitoyltransferase family.</text>
</comment>
<dbReference type="EMBL" id="CH991571">
    <property type="protein sequence ID" value="EDQ85785.1"/>
    <property type="molecule type" value="Genomic_DNA"/>
</dbReference>
<evidence type="ECO:0000256" key="3">
    <source>
        <dbReference type="ARBA" id="ARBA00022692"/>
    </source>
</evidence>
<gene>
    <name evidence="13" type="ORF">MONBRDRAFT_29011</name>
</gene>
<dbReference type="PANTHER" id="PTHR22883:SF43">
    <property type="entry name" value="PALMITOYLTRANSFERASE APP"/>
    <property type="match status" value="1"/>
</dbReference>
<feature type="transmembrane region" description="Helical" evidence="10">
    <location>
        <begin position="12"/>
        <end position="33"/>
    </location>
</feature>
<evidence type="ECO:0000256" key="4">
    <source>
        <dbReference type="ARBA" id="ARBA00022989"/>
    </source>
</evidence>
<keyword evidence="5 10" id="KW-0472">Membrane</keyword>
<keyword evidence="14" id="KW-1185">Reference proteome</keyword>
<accession>A9V9U6</accession>
<evidence type="ECO:0000256" key="11">
    <source>
        <dbReference type="SAM" id="MobiDB-lite"/>
    </source>
</evidence>
<evidence type="ECO:0000256" key="5">
    <source>
        <dbReference type="ARBA" id="ARBA00023136"/>
    </source>
</evidence>
<feature type="region of interest" description="Disordered" evidence="11">
    <location>
        <begin position="71"/>
        <end position="112"/>
    </location>
</feature>
<dbReference type="InterPro" id="IPR001594">
    <property type="entry name" value="Palmitoyltrfase_DHHC"/>
</dbReference>
<comment type="subcellular location">
    <subcellularLocation>
        <location evidence="1">Endomembrane system</location>
        <topology evidence="1">Multi-pass membrane protein</topology>
    </subcellularLocation>
</comment>
<evidence type="ECO:0000256" key="1">
    <source>
        <dbReference type="ARBA" id="ARBA00004127"/>
    </source>
</evidence>
<dbReference type="InParanoid" id="A9V9U6"/>
<keyword evidence="4 10" id="KW-1133">Transmembrane helix</keyword>
<feature type="transmembrane region" description="Helical" evidence="10">
    <location>
        <begin position="39"/>
        <end position="58"/>
    </location>
</feature>
<organism evidence="13 14">
    <name type="scientific">Monosiga brevicollis</name>
    <name type="common">Choanoflagellate</name>
    <dbReference type="NCBI Taxonomy" id="81824"/>
    <lineage>
        <taxon>Eukaryota</taxon>
        <taxon>Choanoflagellata</taxon>
        <taxon>Craspedida</taxon>
        <taxon>Salpingoecidae</taxon>
        <taxon>Monosiga</taxon>
    </lineage>
</organism>
<name>A9V9U6_MONBE</name>
<keyword evidence="8 10" id="KW-0012">Acyltransferase</keyword>
<proteinExistence type="inferred from homology"/>
<dbReference type="PANTHER" id="PTHR22883">
    <property type="entry name" value="ZINC FINGER DHHC DOMAIN CONTAINING PROTEIN"/>
    <property type="match status" value="1"/>
</dbReference>
<feature type="domain" description="Palmitoyltransferase DHHC" evidence="12">
    <location>
        <begin position="157"/>
        <end position="188"/>
    </location>
</feature>
<keyword evidence="6" id="KW-0564">Palmitate</keyword>
<evidence type="ECO:0000313" key="13">
    <source>
        <dbReference type="EMBL" id="EDQ85785.1"/>
    </source>
</evidence>
<dbReference type="PROSITE" id="PS50216">
    <property type="entry name" value="DHHC"/>
    <property type="match status" value="1"/>
</dbReference>
<evidence type="ECO:0000259" key="12">
    <source>
        <dbReference type="Pfam" id="PF01529"/>
    </source>
</evidence>
<dbReference type="AlphaFoldDB" id="A9V9U6"/>
<keyword evidence="7" id="KW-0449">Lipoprotein</keyword>
<dbReference type="Pfam" id="PF01529">
    <property type="entry name" value="DHHC"/>
    <property type="match status" value="1"/>
</dbReference>
<evidence type="ECO:0000256" key="7">
    <source>
        <dbReference type="ARBA" id="ARBA00023288"/>
    </source>
</evidence>
<evidence type="ECO:0000313" key="14">
    <source>
        <dbReference type="Proteomes" id="UP000001357"/>
    </source>
</evidence>
<dbReference type="Proteomes" id="UP000001357">
    <property type="component" value="Unassembled WGS sequence"/>
</dbReference>
<sequence>MGRARTGVCVPPLGTSFYAALNLVAIPMMGYHLDTTLEYVLVAALGTIVLTLFLCNWMDPGVILPGSPAAAPMPPPAPEQLAPSAEPVARAPDDRGVPRASSHHLQQHAEQPNYGAVAIDMQNTEPRDVDPAVSQSTPSPISHSPPPPPSRRPGQTYKWCITCQLWRPSHASHCSHCGFCIEHYDHHCK</sequence>
<evidence type="ECO:0000256" key="8">
    <source>
        <dbReference type="ARBA" id="ARBA00023315"/>
    </source>
</evidence>